<accession>S8D3B1</accession>
<dbReference type="Proteomes" id="UP000015453">
    <property type="component" value="Unassembled WGS sequence"/>
</dbReference>
<gene>
    <name evidence="8" type="ORF">M569_00927</name>
</gene>
<feature type="non-terminal residue" evidence="8">
    <location>
        <position position="301"/>
    </location>
</feature>
<comment type="caution">
    <text evidence="8">The sequence shown here is derived from an EMBL/GenBank/DDBJ whole genome shotgun (WGS) entry which is preliminary data.</text>
</comment>
<dbReference type="OrthoDB" id="787137at2759"/>
<dbReference type="InterPro" id="IPR013083">
    <property type="entry name" value="Znf_RING/FYVE/PHD"/>
</dbReference>
<dbReference type="GO" id="GO:0140566">
    <property type="term" value="F:histone reader activity"/>
    <property type="evidence" value="ECO:0007669"/>
    <property type="project" value="InterPro"/>
</dbReference>
<keyword evidence="2" id="KW-0863">Zinc-finger</keyword>
<evidence type="ECO:0000256" key="5">
    <source>
        <dbReference type="ARBA" id="ARBA00023163"/>
    </source>
</evidence>
<evidence type="ECO:0000313" key="8">
    <source>
        <dbReference type="EMBL" id="EPS73830.1"/>
    </source>
</evidence>
<name>S8D3B1_9LAMI</name>
<dbReference type="InterPro" id="IPR049914">
    <property type="entry name" value="PHD1-3/5-6"/>
</dbReference>
<feature type="domain" description="Zinc finger PHD-type" evidence="7">
    <location>
        <begin position="3"/>
        <end position="50"/>
    </location>
</feature>
<evidence type="ECO:0000256" key="3">
    <source>
        <dbReference type="ARBA" id="ARBA00022833"/>
    </source>
</evidence>
<reference evidence="8 9" key="1">
    <citation type="journal article" date="2013" name="BMC Genomics">
        <title>The miniature genome of a carnivorous plant Genlisea aurea contains a low number of genes and short non-coding sequences.</title>
        <authorList>
            <person name="Leushkin E.V."/>
            <person name="Sutormin R.A."/>
            <person name="Nabieva E.R."/>
            <person name="Penin A.A."/>
            <person name="Kondrashov A.S."/>
            <person name="Logacheva M.D."/>
        </authorList>
    </citation>
    <scope>NUCLEOTIDE SEQUENCE [LARGE SCALE GENOMIC DNA]</scope>
</reference>
<dbReference type="InterPro" id="IPR001965">
    <property type="entry name" value="Znf_PHD"/>
</dbReference>
<evidence type="ECO:0000256" key="4">
    <source>
        <dbReference type="ARBA" id="ARBA00023015"/>
    </source>
</evidence>
<keyword evidence="3" id="KW-0862">Zinc</keyword>
<dbReference type="Pfam" id="PF00628">
    <property type="entry name" value="PHD"/>
    <property type="match status" value="1"/>
</dbReference>
<evidence type="ECO:0000256" key="1">
    <source>
        <dbReference type="ARBA" id="ARBA00022723"/>
    </source>
</evidence>
<dbReference type="InterPro" id="IPR011011">
    <property type="entry name" value="Znf_FYVE_PHD"/>
</dbReference>
<keyword evidence="4" id="KW-0805">Transcription regulation</keyword>
<evidence type="ECO:0000256" key="2">
    <source>
        <dbReference type="ARBA" id="ARBA00022771"/>
    </source>
</evidence>
<dbReference type="SMART" id="SM00249">
    <property type="entry name" value="PHD"/>
    <property type="match status" value="1"/>
</dbReference>
<keyword evidence="1" id="KW-0479">Metal-binding</keyword>
<dbReference type="AlphaFoldDB" id="S8D3B1"/>
<feature type="compositionally biased region" description="Polar residues" evidence="6">
    <location>
        <begin position="289"/>
        <end position="301"/>
    </location>
</feature>
<protein>
    <recommendedName>
        <fullName evidence="7">Zinc finger PHD-type domain-containing protein</fullName>
    </recommendedName>
</protein>
<dbReference type="EMBL" id="AUSU01000277">
    <property type="protein sequence ID" value="EPS73830.1"/>
    <property type="molecule type" value="Genomic_DNA"/>
</dbReference>
<evidence type="ECO:0000256" key="6">
    <source>
        <dbReference type="SAM" id="MobiDB-lite"/>
    </source>
</evidence>
<keyword evidence="5" id="KW-0804">Transcription</keyword>
<dbReference type="Gene3D" id="3.30.40.10">
    <property type="entry name" value="Zinc/RING finger domain, C3HC4 (zinc finger)"/>
    <property type="match status" value="1"/>
</dbReference>
<keyword evidence="9" id="KW-1185">Reference proteome</keyword>
<dbReference type="InterPro" id="IPR019787">
    <property type="entry name" value="Znf_PHD-finger"/>
</dbReference>
<proteinExistence type="predicted"/>
<dbReference type="GO" id="GO:0008270">
    <property type="term" value="F:zinc ion binding"/>
    <property type="evidence" value="ECO:0007669"/>
    <property type="project" value="UniProtKB-KW"/>
</dbReference>
<feature type="non-terminal residue" evidence="8">
    <location>
        <position position="1"/>
    </location>
</feature>
<feature type="region of interest" description="Disordered" evidence="6">
    <location>
        <begin position="116"/>
        <end position="144"/>
    </location>
</feature>
<sequence>VKVCDICGDAGREDLLAICSRCSDGAEHTYCMRVMLSEVPEGYWLCDECQNMEKAASERPKKVELLPENESVNNSNIEGQRTRNNYRLPAKRQIDDINAEVSSKLKKQAIETLVASSKTSTSGPVTAAPSRASSSKSLDKETHHSCIETVPVNDIAESTSSASELRLQKFRGTFLKSNSFNSLNSKPKVKLLDQAVIQRQKSLKESCSSRCSGAVLRSLNKSASFKLANSFRNEPKVKMVSPRLPESQNLRTTKQRSSFKRQISIKKETTSFMSSASASKIDKKPAFTGESSSLVANKQET</sequence>
<dbReference type="GO" id="GO:0034244">
    <property type="term" value="P:negative regulation of transcription elongation by RNA polymerase II"/>
    <property type="evidence" value="ECO:0007669"/>
    <property type="project" value="InterPro"/>
</dbReference>
<evidence type="ECO:0000259" key="7">
    <source>
        <dbReference type="SMART" id="SM00249"/>
    </source>
</evidence>
<evidence type="ECO:0000313" key="9">
    <source>
        <dbReference type="Proteomes" id="UP000015453"/>
    </source>
</evidence>
<dbReference type="PANTHER" id="PTHR33304">
    <property type="match status" value="1"/>
</dbReference>
<dbReference type="PANTHER" id="PTHR33304:SF9">
    <property type="entry name" value="RING_FYVE_PHD ZINC FINGER SUPERFAMILY PROTEIN"/>
    <property type="match status" value="1"/>
</dbReference>
<organism evidence="8 9">
    <name type="scientific">Genlisea aurea</name>
    <dbReference type="NCBI Taxonomy" id="192259"/>
    <lineage>
        <taxon>Eukaryota</taxon>
        <taxon>Viridiplantae</taxon>
        <taxon>Streptophyta</taxon>
        <taxon>Embryophyta</taxon>
        <taxon>Tracheophyta</taxon>
        <taxon>Spermatophyta</taxon>
        <taxon>Magnoliopsida</taxon>
        <taxon>eudicotyledons</taxon>
        <taxon>Gunneridae</taxon>
        <taxon>Pentapetalae</taxon>
        <taxon>asterids</taxon>
        <taxon>lamiids</taxon>
        <taxon>Lamiales</taxon>
        <taxon>Lentibulariaceae</taxon>
        <taxon>Genlisea</taxon>
    </lineage>
</organism>
<feature type="region of interest" description="Disordered" evidence="6">
    <location>
        <begin position="241"/>
        <end position="301"/>
    </location>
</feature>
<dbReference type="SUPFAM" id="SSF57903">
    <property type="entry name" value="FYVE/PHD zinc finger"/>
    <property type="match status" value="1"/>
</dbReference>